<dbReference type="Proteomes" id="UP000001299">
    <property type="component" value="Chromosome 1"/>
</dbReference>
<dbReference type="EMBL" id="CP001810">
    <property type="protein sequence ID" value="ADL33192.1"/>
    <property type="molecule type" value="Genomic_DNA"/>
</dbReference>
<dbReference type="KEGG" id="bpb:bpr_I0444"/>
<dbReference type="RefSeq" id="WP_013279849.1">
    <property type="nucleotide sequence ID" value="NC_014387.1"/>
</dbReference>
<dbReference type="HOGENOM" id="CLU_1841417_0_0_9"/>
<sequence length="139" mass="15674">MIGYIVLGILVALSVIIGIKAYSSTHYKLEIEREEHDKYLRLFKFMGKWMVAEEQGQSLVSSITNLDEDICILGDNSISAVLRSKLDKAGVEYKFVTEMENCIGSEVVIVTDISQYELIQGKLNDLGVKSISVEDLFYR</sequence>
<protein>
    <submittedName>
        <fullName evidence="1">Uncharacterized protein</fullName>
    </submittedName>
</protein>
<dbReference type="eggNOG" id="ENOG5030F5Z">
    <property type="taxonomic scope" value="Bacteria"/>
</dbReference>
<dbReference type="STRING" id="515622.bpr_I0444"/>
<evidence type="ECO:0000313" key="1">
    <source>
        <dbReference type="EMBL" id="ADL33192.1"/>
    </source>
</evidence>
<proteinExistence type="predicted"/>
<evidence type="ECO:0000313" key="2">
    <source>
        <dbReference type="Proteomes" id="UP000001299"/>
    </source>
</evidence>
<organism evidence="1 2">
    <name type="scientific">Butyrivibrio proteoclasticus (strain ATCC 51982 / DSM 14932 / B316)</name>
    <name type="common">Clostridium proteoclasticum</name>
    <dbReference type="NCBI Taxonomy" id="515622"/>
    <lineage>
        <taxon>Bacteria</taxon>
        <taxon>Bacillati</taxon>
        <taxon>Bacillota</taxon>
        <taxon>Clostridia</taxon>
        <taxon>Lachnospirales</taxon>
        <taxon>Lachnospiraceae</taxon>
        <taxon>Butyrivibrio</taxon>
    </lineage>
</organism>
<accession>E0RZZ1</accession>
<name>E0RZZ1_BUTPB</name>
<dbReference type="AlphaFoldDB" id="E0RZZ1"/>
<keyword evidence="2" id="KW-1185">Reference proteome</keyword>
<reference evidence="1 2" key="1">
    <citation type="journal article" date="2010" name="PLoS ONE">
        <title>The glycobiome of the rumen bacterium Butyrivibrio proteoclasticus B316(T) highlights adaptation to a polysaccharide-rich environment.</title>
        <authorList>
            <person name="Kelly W.J."/>
            <person name="Leahy S.C."/>
            <person name="Altermann E."/>
            <person name="Yeoman C.J."/>
            <person name="Dunne J.C."/>
            <person name="Kong Z."/>
            <person name="Pacheco D.M."/>
            <person name="Li D."/>
            <person name="Noel S.J."/>
            <person name="Moon C.D."/>
            <person name="Cookson A.L."/>
            <person name="Attwood G.T."/>
        </authorList>
    </citation>
    <scope>NUCLEOTIDE SEQUENCE [LARGE SCALE GENOMIC DNA]</scope>
    <source>
        <strain evidence="2">ATCC 51982 / DSM 14932 / B316</strain>
    </source>
</reference>
<gene>
    <name evidence="1" type="ordered locus">bpr_I0444</name>
</gene>